<evidence type="ECO:0000313" key="7">
    <source>
        <dbReference type="Proteomes" id="UP000532936"/>
    </source>
</evidence>
<dbReference type="InterPro" id="IPR036188">
    <property type="entry name" value="FAD/NAD-bd_sf"/>
</dbReference>
<dbReference type="PANTHER" id="PTHR13847:SF286">
    <property type="entry name" value="D-AMINO ACID DEHYDROGENASE"/>
    <property type="match status" value="1"/>
</dbReference>
<dbReference type="Proteomes" id="UP000532936">
    <property type="component" value="Unassembled WGS sequence"/>
</dbReference>
<gene>
    <name evidence="6" type="ORF">GGR11_001356</name>
</gene>
<dbReference type="Pfam" id="PF01266">
    <property type="entry name" value="DAO"/>
    <property type="match status" value="1"/>
</dbReference>
<dbReference type="Gene3D" id="3.50.50.60">
    <property type="entry name" value="FAD/NAD(P)-binding domain"/>
    <property type="match status" value="1"/>
</dbReference>
<dbReference type="SUPFAM" id="SSF51971">
    <property type="entry name" value="Nucleotide-binding domain"/>
    <property type="match status" value="1"/>
</dbReference>
<reference evidence="6 7" key="1">
    <citation type="submission" date="2020-08" db="EMBL/GenBank/DDBJ databases">
        <title>Genomic Encyclopedia of Type Strains, Phase IV (KMG-IV): sequencing the most valuable type-strain genomes for metagenomic binning, comparative biology and taxonomic classification.</title>
        <authorList>
            <person name="Goeker M."/>
        </authorList>
    </citation>
    <scope>NUCLEOTIDE SEQUENCE [LARGE SCALE GENOMIC DNA]</scope>
    <source>
        <strain evidence="6 7">DSM 14878</strain>
    </source>
</reference>
<accession>A0A7W6EZX2</accession>
<dbReference type="InterPro" id="IPR017741">
    <property type="entry name" value="FAD-dependent_OxRdtase_HpnW"/>
</dbReference>
<organism evidence="6 7">
    <name type="scientific">Brevundimonas mediterranea</name>
    <dbReference type="NCBI Taxonomy" id="74329"/>
    <lineage>
        <taxon>Bacteria</taxon>
        <taxon>Pseudomonadati</taxon>
        <taxon>Pseudomonadota</taxon>
        <taxon>Alphaproteobacteria</taxon>
        <taxon>Caulobacterales</taxon>
        <taxon>Caulobacteraceae</taxon>
        <taxon>Brevundimonas</taxon>
    </lineage>
</organism>
<keyword evidence="4" id="KW-0560">Oxidoreductase</keyword>
<comment type="similarity">
    <text evidence="2">Belongs to the DadA oxidoreductase family.</text>
</comment>
<comment type="cofactor">
    <cofactor evidence="1">
        <name>FAD</name>
        <dbReference type="ChEBI" id="CHEBI:57692"/>
    </cofactor>
</comment>
<dbReference type="InterPro" id="IPR006076">
    <property type="entry name" value="FAD-dep_OxRdtase"/>
</dbReference>
<evidence type="ECO:0000259" key="5">
    <source>
        <dbReference type="Pfam" id="PF01266"/>
    </source>
</evidence>
<dbReference type="PANTHER" id="PTHR13847">
    <property type="entry name" value="SARCOSINE DEHYDROGENASE-RELATED"/>
    <property type="match status" value="1"/>
</dbReference>
<keyword evidence="3" id="KW-0285">Flavoprotein</keyword>
<evidence type="ECO:0000256" key="2">
    <source>
        <dbReference type="ARBA" id="ARBA00009410"/>
    </source>
</evidence>
<dbReference type="Gene3D" id="3.30.9.10">
    <property type="entry name" value="D-Amino Acid Oxidase, subunit A, domain 2"/>
    <property type="match status" value="1"/>
</dbReference>
<dbReference type="GO" id="GO:0005737">
    <property type="term" value="C:cytoplasm"/>
    <property type="evidence" value="ECO:0007669"/>
    <property type="project" value="TreeGrafter"/>
</dbReference>
<proteinExistence type="inferred from homology"/>
<name>A0A7W6EZX2_9CAUL</name>
<sequence>MMGRYDVAVVGAGIVGLACALAAARRGLSVVVIDRDAQANGASIRNFGFVTVTGQPRGRVWRRAHRSRAVWDEVAGEAGVPILQHGLWLPVRRPEAAAVLEAFMATEMGEGCRLMTPDEARARSPETTGPDTVAALWSPHELRVDSRTAIPRLAAWLEGRFGVELLRQTVVQAVEPPHVVTGRGVVEAARVVVCPGDDLVSLFPNCLADAGLARCKLQMMRLASPGFDLPAPVMSDLGLVRYGGYADLPEAAALRARLEAEQGRALAEGVHLIAVQDADGALVVGDSHHDAATPDPFADEAVDQLILDEWRAATGRPAPPVLQRWTGTYARGPHADLVAAPHPCVRLALITAGNGASTAFAFGEEVIADLFQETFEP</sequence>
<dbReference type="PROSITE" id="PS51257">
    <property type="entry name" value="PROKAR_LIPOPROTEIN"/>
    <property type="match status" value="1"/>
</dbReference>
<dbReference type="NCBIfam" id="TIGR03364">
    <property type="entry name" value="HpnW_proposed"/>
    <property type="match status" value="1"/>
</dbReference>
<evidence type="ECO:0000256" key="1">
    <source>
        <dbReference type="ARBA" id="ARBA00001974"/>
    </source>
</evidence>
<dbReference type="EMBL" id="JACIDA010000001">
    <property type="protein sequence ID" value="MBB3871842.1"/>
    <property type="molecule type" value="Genomic_DNA"/>
</dbReference>
<dbReference type="GO" id="GO:0016491">
    <property type="term" value="F:oxidoreductase activity"/>
    <property type="evidence" value="ECO:0007669"/>
    <property type="project" value="UniProtKB-KW"/>
</dbReference>
<evidence type="ECO:0000256" key="3">
    <source>
        <dbReference type="ARBA" id="ARBA00022630"/>
    </source>
</evidence>
<evidence type="ECO:0000313" key="6">
    <source>
        <dbReference type="EMBL" id="MBB3871842.1"/>
    </source>
</evidence>
<evidence type="ECO:0000256" key="4">
    <source>
        <dbReference type="ARBA" id="ARBA00023002"/>
    </source>
</evidence>
<comment type="caution">
    <text evidence="6">The sequence shown here is derived from an EMBL/GenBank/DDBJ whole genome shotgun (WGS) entry which is preliminary data.</text>
</comment>
<dbReference type="RefSeq" id="WP_183195977.1">
    <property type="nucleotide sequence ID" value="NZ_JACIDA010000001.1"/>
</dbReference>
<dbReference type="AlphaFoldDB" id="A0A7W6EZX2"/>
<feature type="domain" description="FAD dependent oxidoreductase" evidence="5">
    <location>
        <begin position="6"/>
        <end position="366"/>
    </location>
</feature>
<protein>
    <submittedName>
        <fullName evidence="6">FAD dependent oxidoreductase TIGR03364</fullName>
    </submittedName>
</protein>